<comment type="caution">
    <text evidence="1">The sequence shown here is derived from an EMBL/GenBank/DDBJ whole genome shotgun (WGS) entry which is preliminary data.</text>
</comment>
<evidence type="ECO:0000313" key="2">
    <source>
        <dbReference type="Proteomes" id="UP000265515"/>
    </source>
</evidence>
<dbReference type="Proteomes" id="UP000265515">
    <property type="component" value="Unassembled WGS sequence"/>
</dbReference>
<proteinExistence type="predicted"/>
<dbReference type="STRING" id="69332.A0A388KLJ6"/>
<dbReference type="PANTHER" id="PTHR35316">
    <property type="entry name" value="28S RIBOSOMAL S34 PROTEIN"/>
    <property type="match status" value="1"/>
</dbReference>
<dbReference type="EMBL" id="BFEA01000138">
    <property type="protein sequence ID" value="GBG70920.1"/>
    <property type="molecule type" value="Genomic_DNA"/>
</dbReference>
<dbReference type="Gramene" id="GBG70920">
    <property type="protein sequence ID" value="GBG70920"/>
    <property type="gene ID" value="CBR_g8222"/>
</dbReference>
<dbReference type="InterPro" id="IPR032053">
    <property type="entry name" value="Ribosomal_mS34"/>
</dbReference>
<dbReference type="PANTHER" id="PTHR35316:SF1">
    <property type="entry name" value="28S RIBOSOMAL S34 PROTEIN"/>
    <property type="match status" value="1"/>
</dbReference>
<sequence>MASGCLRRGITSRWRLAKTNGCPCYLVRGEGRGTGEVVAAESIAGERWICSTGMKEEEAAVKEEDSATTASGRTKKKNLFEVIRYLPNFGIGAEVHRSDWPPRRFYQVTNIRLNQDGRHGKAWGVLYNAGKIGRDGREEEIRGSLKRGWRYVKHFNEQEWITLE</sequence>
<keyword evidence="2" id="KW-1185">Reference proteome</keyword>
<dbReference type="Pfam" id="PF16053">
    <property type="entry name" value="MRP-S34"/>
    <property type="match status" value="1"/>
</dbReference>
<reference evidence="1 2" key="1">
    <citation type="journal article" date="2018" name="Cell">
        <title>The Chara Genome: Secondary Complexity and Implications for Plant Terrestrialization.</title>
        <authorList>
            <person name="Nishiyama T."/>
            <person name="Sakayama H."/>
            <person name="Vries J.D."/>
            <person name="Buschmann H."/>
            <person name="Saint-Marcoux D."/>
            <person name="Ullrich K.K."/>
            <person name="Haas F.B."/>
            <person name="Vanderstraeten L."/>
            <person name="Becker D."/>
            <person name="Lang D."/>
            <person name="Vosolsobe S."/>
            <person name="Rombauts S."/>
            <person name="Wilhelmsson P.K.I."/>
            <person name="Janitza P."/>
            <person name="Kern R."/>
            <person name="Heyl A."/>
            <person name="Rumpler F."/>
            <person name="Villalobos L.I.A.C."/>
            <person name="Clay J.M."/>
            <person name="Skokan R."/>
            <person name="Toyoda A."/>
            <person name="Suzuki Y."/>
            <person name="Kagoshima H."/>
            <person name="Schijlen E."/>
            <person name="Tajeshwar N."/>
            <person name="Catarino B."/>
            <person name="Hetherington A.J."/>
            <person name="Saltykova A."/>
            <person name="Bonnot C."/>
            <person name="Breuninger H."/>
            <person name="Symeonidi A."/>
            <person name="Radhakrishnan G.V."/>
            <person name="Van Nieuwerburgh F."/>
            <person name="Deforce D."/>
            <person name="Chang C."/>
            <person name="Karol K.G."/>
            <person name="Hedrich R."/>
            <person name="Ulvskov P."/>
            <person name="Glockner G."/>
            <person name="Delwiche C.F."/>
            <person name="Petrasek J."/>
            <person name="Van de Peer Y."/>
            <person name="Friml J."/>
            <person name="Beilby M."/>
            <person name="Dolan L."/>
            <person name="Kohara Y."/>
            <person name="Sugano S."/>
            <person name="Fujiyama A."/>
            <person name="Delaux P.-M."/>
            <person name="Quint M."/>
            <person name="TheiBen G."/>
            <person name="Hagemann M."/>
            <person name="Harholt J."/>
            <person name="Dunand C."/>
            <person name="Zachgo S."/>
            <person name="Langdale J."/>
            <person name="Maumus F."/>
            <person name="Straeten D.V.D."/>
            <person name="Gould S.B."/>
            <person name="Rensing S.A."/>
        </authorList>
    </citation>
    <scope>NUCLEOTIDE SEQUENCE [LARGE SCALE GENOMIC DNA]</scope>
    <source>
        <strain evidence="1 2">S276</strain>
    </source>
</reference>
<dbReference type="AlphaFoldDB" id="A0A388KLJ6"/>
<dbReference type="GO" id="GO:0005739">
    <property type="term" value="C:mitochondrion"/>
    <property type="evidence" value="ECO:0007669"/>
    <property type="project" value="InterPro"/>
</dbReference>
<protein>
    <submittedName>
        <fullName evidence="1">Uncharacterized protein</fullName>
    </submittedName>
</protein>
<dbReference type="GO" id="GO:0003735">
    <property type="term" value="F:structural constituent of ribosome"/>
    <property type="evidence" value="ECO:0007669"/>
    <property type="project" value="InterPro"/>
</dbReference>
<dbReference type="OrthoDB" id="16434at2759"/>
<accession>A0A388KLJ6</accession>
<gene>
    <name evidence="1" type="ORF">CBR_g8222</name>
</gene>
<evidence type="ECO:0000313" key="1">
    <source>
        <dbReference type="EMBL" id="GBG70920.1"/>
    </source>
</evidence>
<name>A0A388KLJ6_CHABU</name>
<organism evidence="1 2">
    <name type="scientific">Chara braunii</name>
    <name type="common">Braun's stonewort</name>
    <dbReference type="NCBI Taxonomy" id="69332"/>
    <lineage>
        <taxon>Eukaryota</taxon>
        <taxon>Viridiplantae</taxon>
        <taxon>Streptophyta</taxon>
        <taxon>Charophyceae</taxon>
        <taxon>Charales</taxon>
        <taxon>Characeae</taxon>
        <taxon>Chara</taxon>
    </lineage>
</organism>